<evidence type="ECO:0000256" key="4">
    <source>
        <dbReference type="ARBA" id="ARBA00022729"/>
    </source>
</evidence>
<dbReference type="GO" id="GO:0005576">
    <property type="term" value="C:extracellular region"/>
    <property type="evidence" value="ECO:0007669"/>
    <property type="project" value="UniProtKB-SubCell"/>
</dbReference>
<dbReference type="Proteomes" id="UP000812440">
    <property type="component" value="Chromosome 8_10"/>
</dbReference>
<dbReference type="Gene3D" id="2.20.100.10">
    <property type="entry name" value="Thrombospondin type-1 (TSP1) repeat"/>
    <property type="match status" value="1"/>
</dbReference>
<dbReference type="PROSITE" id="PS50856">
    <property type="entry name" value="AMOP"/>
    <property type="match status" value="1"/>
</dbReference>
<dbReference type="PANTHER" id="PTHR10239:SF28">
    <property type="entry name" value="ISTHMIN-2"/>
    <property type="match status" value="1"/>
</dbReference>
<dbReference type="InterPro" id="IPR051867">
    <property type="entry name" value="Angio_Inhib/Adhesion_GPCR"/>
</dbReference>
<name>A0A8T2JZP6_9PIPI</name>
<keyword evidence="5" id="KW-1015">Disulfide bond</keyword>
<keyword evidence="10" id="KW-1185">Reference proteome</keyword>
<evidence type="ECO:0000313" key="9">
    <source>
        <dbReference type="EMBL" id="KAG8448994.1"/>
    </source>
</evidence>
<dbReference type="InterPro" id="IPR036383">
    <property type="entry name" value="TSP1_rpt_sf"/>
</dbReference>
<dbReference type="SUPFAM" id="SSF82895">
    <property type="entry name" value="TSP-1 type 1 repeat"/>
    <property type="match status" value="1"/>
</dbReference>
<dbReference type="FunFam" id="2.20.100.10:FF:000033">
    <property type="entry name" value="Isthmin 1"/>
    <property type="match status" value="1"/>
</dbReference>
<evidence type="ECO:0000256" key="7">
    <source>
        <dbReference type="SAM" id="SignalP"/>
    </source>
</evidence>
<evidence type="ECO:0000256" key="3">
    <source>
        <dbReference type="ARBA" id="ARBA00022525"/>
    </source>
</evidence>
<evidence type="ECO:0000256" key="6">
    <source>
        <dbReference type="SAM" id="MobiDB-lite"/>
    </source>
</evidence>
<dbReference type="InterPro" id="IPR000884">
    <property type="entry name" value="TSP1_rpt"/>
</dbReference>
<dbReference type="Pfam" id="PF00090">
    <property type="entry name" value="TSP_1"/>
    <property type="match status" value="1"/>
</dbReference>
<feature type="region of interest" description="Disordered" evidence="6">
    <location>
        <begin position="61"/>
        <end position="87"/>
    </location>
</feature>
<dbReference type="PANTHER" id="PTHR10239">
    <property type="entry name" value="ISTHMIN-2"/>
    <property type="match status" value="1"/>
</dbReference>
<reference evidence="9" key="1">
    <citation type="thesis" date="2020" institute="ProQuest LLC" country="789 East Eisenhower Parkway, Ann Arbor, MI, USA">
        <title>Comparative Genomics and Chromosome Evolution.</title>
        <authorList>
            <person name="Mudd A.B."/>
        </authorList>
    </citation>
    <scope>NUCLEOTIDE SEQUENCE</scope>
    <source>
        <strain evidence="9">Female2</strain>
        <tissue evidence="9">Blood</tissue>
    </source>
</reference>
<evidence type="ECO:0000256" key="5">
    <source>
        <dbReference type="ARBA" id="ARBA00023157"/>
    </source>
</evidence>
<feature type="signal peptide" evidence="7">
    <location>
        <begin position="1"/>
        <end position="19"/>
    </location>
</feature>
<comment type="subcellular location">
    <subcellularLocation>
        <location evidence="1">Secreted</location>
    </subcellularLocation>
</comment>
<evidence type="ECO:0000256" key="2">
    <source>
        <dbReference type="ARBA" id="ARBA00010198"/>
    </source>
</evidence>
<evidence type="ECO:0000313" key="10">
    <source>
        <dbReference type="Proteomes" id="UP000812440"/>
    </source>
</evidence>
<evidence type="ECO:0000256" key="1">
    <source>
        <dbReference type="ARBA" id="ARBA00004613"/>
    </source>
</evidence>
<dbReference type="AlphaFoldDB" id="A0A8T2JZP6"/>
<feature type="chain" id="PRO_5035921331" description="AMOP domain-containing protein" evidence="7">
    <location>
        <begin position="20"/>
        <end position="457"/>
    </location>
</feature>
<organism evidence="9 10">
    <name type="scientific">Hymenochirus boettgeri</name>
    <name type="common">Congo dwarf clawed frog</name>
    <dbReference type="NCBI Taxonomy" id="247094"/>
    <lineage>
        <taxon>Eukaryota</taxon>
        <taxon>Metazoa</taxon>
        <taxon>Chordata</taxon>
        <taxon>Craniata</taxon>
        <taxon>Vertebrata</taxon>
        <taxon>Euteleostomi</taxon>
        <taxon>Amphibia</taxon>
        <taxon>Batrachia</taxon>
        <taxon>Anura</taxon>
        <taxon>Pipoidea</taxon>
        <taxon>Pipidae</taxon>
        <taxon>Pipinae</taxon>
        <taxon>Hymenochirus</taxon>
    </lineage>
</organism>
<dbReference type="SMART" id="SM00723">
    <property type="entry name" value="AMOP"/>
    <property type="match status" value="1"/>
</dbReference>
<protein>
    <recommendedName>
        <fullName evidence="8">AMOP domain-containing protein</fullName>
    </recommendedName>
</protein>
<dbReference type="OrthoDB" id="9930623at2759"/>
<feature type="domain" description="AMOP" evidence="8">
    <location>
        <begin position="282"/>
        <end position="445"/>
    </location>
</feature>
<proteinExistence type="inferred from homology"/>
<comment type="caution">
    <text evidence="9">The sequence shown here is derived from an EMBL/GenBank/DDBJ whole genome shotgun (WGS) entry which is preliminary data.</text>
</comment>
<keyword evidence="4 7" id="KW-0732">Signal</keyword>
<evidence type="ECO:0000259" key="8">
    <source>
        <dbReference type="PROSITE" id="PS50856"/>
    </source>
</evidence>
<comment type="similarity">
    <text evidence="2">Belongs to the isthmin family.</text>
</comment>
<dbReference type="EMBL" id="JAACNH010000003">
    <property type="protein sequence ID" value="KAG8448994.1"/>
    <property type="molecule type" value="Genomic_DNA"/>
</dbReference>
<dbReference type="SMART" id="SM00209">
    <property type="entry name" value="TSP1"/>
    <property type="match status" value="1"/>
</dbReference>
<keyword evidence="3" id="KW-0964">Secreted</keyword>
<gene>
    <name evidence="9" type="ORF">GDO86_015889</name>
</gene>
<dbReference type="InterPro" id="IPR005533">
    <property type="entry name" value="AMOP_dom"/>
</dbReference>
<sequence length="457" mass="51422">MPGLPALLLLICSLVVVSAAPVLNRSDTQAQGETGHSTALNQVFSSSKQVTRHWRNLVPSHPSRYKRSQSAVKGESFPSQSSFPTREESPFIMDMHGLAEANLSLENPNIQVTIEVDPDSQTEFELDLSDSRTDWADSDWVSQHELFWPLFWEYNDLSQEEDLTTGTAVPNKVGDYSSQYDWEENVLSGVGADWDSRGQTDKTGTSEDKYQYDYEDDDWSSWTPCSATCGSASQKRTRSCGYSCSATESRNCELPLCAGEEYISENTTNGWVMPTHNGTSAPESAQVDSCDRWLTCKSEFLSNYLHKVLTELPSCPCSYPTEAVYNSLMLRDEALARSFRWRDASGVRERLDIYTPGARFCLRSLLSRESSSLGAQHCCYDQSLRLLTRGRAAGIPSLISADFSPELHYKADVLPWILCKGDWSRIHSLRPPNNGRRCPENPSERDYLLQLQEAREY</sequence>
<accession>A0A8T2JZP6</accession>
<dbReference type="Pfam" id="PF03782">
    <property type="entry name" value="AMOP"/>
    <property type="match status" value="1"/>
</dbReference>
<dbReference type="PROSITE" id="PS50092">
    <property type="entry name" value="TSP1"/>
    <property type="match status" value="1"/>
</dbReference>